<evidence type="ECO:0000256" key="6">
    <source>
        <dbReference type="SAM" id="MobiDB-lite"/>
    </source>
</evidence>
<dbReference type="InterPro" id="IPR015590">
    <property type="entry name" value="Aldehyde_DH_dom"/>
</dbReference>
<feature type="domain" description="Aldehyde dehydrogenase" evidence="7">
    <location>
        <begin position="64"/>
        <end position="526"/>
    </location>
</feature>
<evidence type="ECO:0000256" key="2">
    <source>
        <dbReference type="ARBA" id="ARBA00022603"/>
    </source>
</evidence>
<dbReference type="CDD" id="cd07085">
    <property type="entry name" value="ALDH_F6_MMSDH"/>
    <property type="match status" value="1"/>
</dbReference>
<dbReference type="Pfam" id="PF00588">
    <property type="entry name" value="SpoU_methylase"/>
    <property type="match status" value="1"/>
</dbReference>
<evidence type="ECO:0000259" key="7">
    <source>
        <dbReference type="Pfam" id="PF00171"/>
    </source>
</evidence>
<dbReference type="InterPro" id="IPR029026">
    <property type="entry name" value="tRNA_m1G_MTases_N"/>
</dbReference>
<organism evidence="9">
    <name type="scientific">Daucus carota subsp. sativus</name>
    <name type="common">Carrot</name>
    <dbReference type="NCBI Taxonomy" id="79200"/>
    <lineage>
        <taxon>Eukaryota</taxon>
        <taxon>Viridiplantae</taxon>
        <taxon>Streptophyta</taxon>
        <taxon>Embryophyta</taxon>
        <taxon>Tracheophyta</taxon>
        <taxon>Spermatophyta</taxon>
        <taxon>Magnoliopsida</taxon>
        <taxon>eudicotyledons</taxon>
        <taxon>Gunneridae</taxon>
        <taxon>Pentapetalae</taxon>
        <taxon>asterids</taxon>
        <taxon>campanulids</taxon>
        <taxon>Apiales</taxon>
        <taxon>Apiaceae</taxon>
        <taxon>Apioideae</taxon>
        <taxon>Scandiceae</taxon>
        <taxon>Daucinae</taxon>
        <taxon>Daucus</taxon>
        <taxon>Daucus sect. Daucus</taxon>
    </lineage>
</organism>
<evidence type="ECO:0000256" key="5">
    <source>
        <dbReference type="ARBA" id="ARBA00023027"/>
    </source>
</evidence>
<sequence>MDDESSSSSCTDHRDYAYSCSAGAKTIKQWRPNNSAAVFKPGESSIQHSHPLKVLNLIGGKFLESKACAFIDVVNPATQELVSQAPLTTYDEFKAAVSAAKQAFPKWKNTPLTERQQIMFKFQDLIRRNIDKLANSVTTEQGKTLKGAKGDVLRGVEIVEHACGMATLQMGDFAPNAFNGIDTYCSREPLGVCAGICPFNFPAMIPLWIFPLAVTCGNTFILKPSELNPGASMLIAELAMEAGLPDGVLNIVHGTHDIVNLICDDDDVKAISLISSDNNDGMYTYARAVARGKRVQCPLGVRNHAIVMPDASDATLDALVTAGFGTAGQRSMALNTVIFVGGSGSWEEELVRRAKALKVTAGKEPGADLGPVTSKEAKDYICKQIQSGVESGARLILDGRHIMVPRYERGNFVGPTILCDVTTSMNCYKEEMSGPVLLCMQVDKLEDAVTIINRQKNGNGATIFTTSVAAARKFQNEVDSELIGVNVPVPTALTFFSFDGLKASISGDLKFYGKEGVQFYTKMKVVAQKWKDLPARKLPLPVPQILETQRRQSPPELQPPTSGSDAPNLGVLPITPLASERYIASQNALLSLPPLSEVDSPNLIPRSSRCQTIVRELSTEGRATQPPSRLERALINQDISLAMPSASKEHNLDVHRTSLSTPQTSERVHIPPKFQSGDSLSLKSPRTGSDLFPNRTYVPTASLKTKSTTSTSLRMDLSTDQDSEISVPTSQRKDILSLMSSGNDNMGSNLHRTDINTRPTFESIYAPAASKIADSAGLPNSGGVYMLPPQACIALMPTRATTVLHPASDREYLHTSGRNDMVQSHMTGFMPLTSERMYMPSTFQRNSELPTSSRTSGQRMFDPETVFMGEYSGHGSQSTSQRREICLFQKSLQERPTAIDCVLILDKADVSVELEDYGTRIIRVSSTVMRKLSGMQSTESIEAIALMRIPSTFHSADENLNVENFLSWFPSPHRVLVLDGIQDPGNLGTLLRSAMAFGWGGVFLLPGCCDPFNDKALRASRGASFQLPIVSGDWVHLEALKDALQMKILAGHPADNDKQKSVTLLSRMFADSLADTKICLVLGSEGSGLSEKSRQEAELVAIPMTGEFESLNVSVAGGILLYMLQPANHV</sequence>
<evidence type="ECO:0000256" key="3">
    <source>
        <dbReference type="ARBA" id="ARBA00022679"/>
    </source>
</evidence>
<dbReference type="EMBL" id="LNRQ01000001">
    <property type="protein sequence ID" value="KZN10785.1"/>
    <property type="molecule type" value="Genomic_DNA"/>
</dbReference>
<dbReference type="GO" id="GO:0003723">
    <property type="term" value="F:RNA binding"/>
    <property type="evidence" value="ECO:0007669"/>
    <property type="project" value="InterPro"/>
</dbReference>
<dbReference type="EC" id="1.2.1.27" evidence="1"/>
<feature type="region of interest" description="Disordered" evidence="6">
    <location>
        <begin position="660"/>
        <end position="695"/>
    </location>
</feature>
<dbReference type="GO" id="GO:0008173">
    <property type="term" value="F:RNA methyltransferase activity"/>
    <property type="evidence" value="ECO:0007669"/>
    <property type="project" value="InterPro"/>
</dbReference>
<dbReference type="Gene3D" id="3.40.309.10">
    <property type="entry name" value="Aldehyde Dehydrogenase, Chain A, domain 2"/>
    <property type="match status" value="1"/>
</dbReference>
<dbReference type="Pfam" id="PF00171">
    <property type="entry name" value="Aldedh"/>
    <property type="match status" value="1"/>
</dbReference>
<protein>
    <recommendedName>
        <fullName evidence="1">methylmalonate-semialdehyde dehydrogenase (CoA acylating)</fullName>
        <ecNumber evidence="1">1.2.1.27</ecNumber>
    </recommendedName>
</protein>
<keyword evidence="4" id="KW-0560">Oxidoreductase</keyword>
<dbReference type="Gramene" id="KZN10785">
    <property type="protein sequence ID" value="KZN10785"/>
    <property type="gene ID" value="DCAR_003441"/>
</dbReference>
<dbReference type="Gene3D" id="3.40.605.10">
    <property type="entry name" value="Aldehyde Dehydrogenase, Chain A, domain 1"/>
    <property type="match status" value="1"/>
</dbReference>
<dbReference type="FunFam" id="3.40.605.10:FF:000003">
    <property type="entry name" value="Methylmalonate-semialdehyde dehydrogenase [acylating]"/>
    <property type="match status" value="1"/>
</dbReference>
<dbReference type="FunFam" id="3.40.309.10:FF:000002">
    <property type="entry name" value="Methylmalonate-semialdehyde dehydrogenase (Acylating)"/>
    <property type="match status" value="1"/>
</dbReference>
<keyword evidence="5" id="KW-0520">NAD</keyword>
<dbReference type="GO" id="GO:0006396">
    <property type="term" value="P:RNA processing"/>
    <property type="evidence" value="ECO:0007669"/>
    <property type="project" value="InterPro"/>
</dbReference>
<dbReference type="SUPFAM" id="SSF53720">
    <property type="entry name" value="ALDH-like"/>
    <property type="match status" value="1"/>
</dbReference>
<comment type="caution">
    <text evidence="9">The sequence shown here is derived from an EMBL/GenBank/DDBJ whole genome shotgun (WGS) entry which is preliminary data.</text>
</comment>
<evidence type="ECO:0000256" key="1">
    <source>
        <dbReference type="ARBA" id="ARBA00013048"/>
    </source>
</evidence>
<dbReference type="InterPro" id="IPR016161">
    <property type="entry name" value="Ald_DH/histidinol_DH"/>
</dbReference>
<dbReference type="InterPro" id="IPR001537">
    <property type="entry name" value="SpoU_MeTrfase"/>
</dbReference>
<dbReference type="InterPro" id="IPR010061">
    <property type="entry name" value="MeMal-semiAld_DH"/>
</dbReference>
<dbReference type="SUPFAM" id="SSF75217">
    <property type="entry name" value="alpha/beta knot"/>
    <property type="match status" value="1"/>
</dbReference>
<dbReference type="GO" id="GO:0005739">
    <property type="term" value="C:mitochondrion"/>
    <property type="evidence" value="ECO:0007669"/>
    <property type="project" value="TreeGrafter"/>
</dbReference>
<dbReference type="AlphaFoldDB" id="A0A166I604"/>
<evidence type="ECO:0000313" key="9">
    <source>
        <dbReference type="EMBL" id="KZN10785.1"/>
    </source>
</evidence>
<dbReference type="Gene3D" id="3.40.1280.10">
    <property type="match status" value="1"/>
</dbReference>
<dbReference type="GO" id="GO:0006574">
    <property type="term" value="P:L-valine catabolic process"/>
    <property type="evidence" value="ECO:0007669"/>
    <property type="project" value="TreeGrafter"/>
</dbReference>
<dbReference type="CDD" id="cd18095">
    <property type="entry name" value="SpoU-like_rRNA-MTase"/>
    <property type="match status" value="1"/>
</dbReference>
<dbReference type="PANTHER" id="PTHR43866">
    <property type="entry name" value="MALONATE-SEMIALDEHYDE DEHYDROGENASE"/>
    <property type="match status" value="1"/>
</dbReference>
<dbReference type="STRING" id="79200.A0A166I604"/>
<dbReference type="InterPro" id="IPR016163">
    <property type="entry name" value="Ald_DH_C"/>
</dbReference>
<name>A0A166I604_DAUCS</name>
<dbReference type="OMA" id="HERAYLP"/>
<dbReference type="PANTHER" id="PTHR43866:SF1">
    <property type="entry name" value="METHYLMALONATE-SEMIALDEHYDE DEHYDROGENASE (COA ACYLATING)"/>
    <property type="match status" value="1"/>
</dbReference>
<dbReference type="InterPro" id="IPR016162">
    <property type="entry name" value="Ald_DH_N"/>
</dbReference>
<evidence type="ECO:0000256" key="4">
    <source>
        <dbReference type="ARBA" id="ARBA00023002"/>
    </source>
</evidence>
<feature type="domain" description="tRNA/rRNA methyltransferase SpoU type" evidence="8">
    <location>
        <begin position="975"/>
        <end position="1122"/>
    </location>
</feature>
<keyword evidence="2" id="KW-0489">Methyltransferase</keyword>
<dbReference type="GO" id="GO:0032259">
    <property type="term" value="P:methylation"/>
    <property type="evidence" value="ECO:0007669"/>
    <property type="project" value="UniProtKB-KW"/>
</dbReference>
<feature type="region of interest" description="Disordered" evidence="6">
    <location>
        <begin position="541"/>
        <end position="569"/>
    </location>
</feature>
<dbReference type="GO" id="GO:0004491">
    <property type="term" value="F:methylmalonate-semialdehyde dehydrogenase (acylating, NAD) activity"/>
    <property type="evidence" value="ECO:0007669"/>
    <property type="project" value="UniProtKB-EC"/>
</dbReference>
<feature type="compositionally biased region" description="Polar residues" evidence="6">
    <location>
        <begin position="676"/>
        <end position="687"/>
    </location>
</feature>
<dbReference type="FunFam" id="3.40.1280.10:FF:000027">
    <property type="entry name" value="Putative tRNA/rRNA methyltransferase YsgA"/>
    <property type="match status" value="1"/>
</dbReference>
<keyword evidence="3" id="KW-0808">Transferase</keyword>
<dbReference type="NCBIfam" id="TIGR01722">
    <property type="entry name" value="MMSDH"/>
    <property type="match status" value="1"/>
</dbReference>
<evidence type="ECO:0000259" key="8">
    <source>
        <dbReference type="Pfam" id="PF00588"/>
    </source>
</evidence>
<dbReference type="GO" id="GO:0006210">
    <property type="term" value="P:thymine catabolic process"/>
    <property type="evidence" value="ECO:0007669"/>
    <property type="project" value="TreeGrafter"/>
</dbReference>
<accession>A0A166I604</accession>
<dbReference type="InterPro" id="IPR029028">
    <property type="entry name" value="Alpha/beta_knot_MTases"/>
</dbReference>
<reference evidence="9" key="1">
    <citation type="journal article" date="2016" name="Nat. Genet.">
        <title>A high-quality carrot genome assembly provides new insights into carotenoid accumulation and asterid genome evolution.</title>
        <authorList>
            <person name="Iorizzo M."/>
            <person name="Ellison S."/>
            <person name="Senalik D."/>
            <person name="Zeng P."/>
            <person name="Satapoomin P."/>
            <person name="Huang J."/>
            <person name="Bowman M."/>
            <person name="Iovene M."/>
            <person name="Sanseverino W."/>
            <person name="Cavagnaro P."/>
            <person name="Yildiz M."/>
            <person name="Macko-Podgorni A."/>
            <person name="Moranska E."/>
            <person name="Grzebelus E."/>
            <person name="Grzebelus D."/>
            <person name="Ashrafi H."/>
            <person name="Zheng Z."/>
            <person name="Cheng S."/>
            <person name="Spooner D."/>
            <person name="Van Deynze A."/>
            <person name="Simon P."/>
        </authorList>
    </citation>
    <scope>NUCLEOTIDE SEQUENCE [LARGE SCALE GENOMIC DNA]</scope>
    <source>
        <tissue evidence="9">Leaf</tissue>
    </source>
</reference>
<gene>
    <name evidence="9" type="ORF">DCAR_003441</name>
</gene>
<proteinExistence type="predicted"/>